<evidence type="ECO:0000256" key="1">
    <source>
        <dbReference type="SAM" id="MobiDB-lite"/>
    </source>
</evidence>
<dbReference type="EMBL" id="MU251502">
    <property type="protein sequence ID" value="KAG9233408.1"/>
    <property type="molecule type" value="Genomic_DNA"/>
</dbReference>
<evidence type="ECO:0000313" key="2">
    <source>
        <dbReference type="EMBL" id="KAG9233408.1"/>
    </source>
</evidence>
<sequence>MRKRHQPLSKMHAELLLIKALRSEESLTSVEAHQFEPDNCFNEDCLFPLGPSCEDCVAAAIAREELRQQLLEAKRSTRFAEDSDDGQRNMRPTNEKVKADELSGNFEFDTKYGVDTNVLTPPVVKPNSLLNPARSTVRTLKSTQSIRTLKSTRSQASSLKTPYHSDSDSSDDTIIYTSENESTKSPTRTAPTTPTAPTTSYPNTTTSHRAQSILEDGEPEVPRRPLKSSSSKFLRPRSKTPDRKVEDWLFTQTENVGPSDKPSPVVPTYADIKNRSKRGEKCLKRTTDGGIDPSQVYDDYIPAGTPRQGLSLPERTPFSACPLCSHPIGDPRDQHLLRCQYAHDEQGMLERSRKSAEARGQPWL</sequence>
<dbReference type="AlphaFoldDB" id="A0A9P7YGE7"/>
<feature type="region of interest" description="Disordered" evidence="1">
    <location>
        <begin position="77"/>
        <end position="99"/>
    </location>
</feature>
<feature type="compositionally biased region" description="Low complexity" evidence="1">
    <location>
        <begin position="183"/>
        <end position="207"/>
    </location>
</feature>
<gene>
    <name evidence="2" type="ORF">BJ875DRAFT_543800</name>
</gene>
<evidence type="ECO:0000313" key="3">
    <source>
        <dbReference type="Proteomes" id="UP000824998"/>
    </source>
</evidence>
<feature type="compositionally biased region" description="Polar residues" evidence="1">
    <location>
        <begin position="129"/>
        <end position="160"/>
    </location>
</feature>
<comment type="caution">
    <text evidence="2">The sequence shown here is derived from an EMBL/GenBank/DDBJ whole genome shotgun (WGS) entry which is preliminary data.</text>
</comment>
<keyword evidence="3" id="KW-1185">Reference proteome</keyword>
<accession>A0A9P7YGE7</accession>
<protein>
    <submittedName>
        <fullName evidence="2">Uncharacterized protein</fullName>
    </submittedName>
</protein>
<dbReference type="OrthoDB" id="3541652at2759"/>
<name>A0A9P7YGE7_9HELO</name>
<proteinExistence type="predicted"/>
<feature type="region of interest" description="Disordered" evidence="1">
    <location>
        <begin position="129"/>
        <end position="244"/>
    </location>
</feature>
<organism evidence="2 3">
    <name type="scientific">Amylocarpus encephaloides</name>
    <dbReference type="NCBI Taxonomy" id="45428"/>
    <lineage>
        <taxon>Eukaryota</taxon>
        <taxon>Fungi</taxon>
        <taxon>Dikarya</taxon>
        <taxon>Ascomycota</taxon>
        <taxon>Pezizomycotina</taxon>
        <taxon>Leotiomycetes</taxon>
        <taxon>Helotiales</taxon>
        <taxon>Helotiales incertae sedis</taxon>
        <taxon>Amylocarpus</taxon>
    </lineage>
</organism>
<reference evidence="2" key="1">
    <citation type="journal article" date="2021" name="IMA Fungus">
        <title>Genomic characterization of three marine fungi, including Emericellopsis atlantica sp. nov. with signatures of a generalist lifestyle and marine biomass degradation.</title>
        <authorList>
            <person name="Hagestad O.C."/>
            <person name="Hou L."/>
            <person name="Andersen J.H."/>
            <person name="Hansen E.H."/>
            <person name="Altermark B."/>
            <person name="Li C."/>
            <person name="Kuhnert E."/>
            <person name="Cox R.J."/>
            <person name="Crous P.W."/>
            <person name="Spatafora J.W."/>
            <person name="Lail K."/>
            <person name="Amirebrahimi M."/>
            <person name="Lipzen A."/>
            <person name="Pangilinan J."/>
            <person name="Andreopoulos W."/>
            <person name="Hayes R.D."/>
            <person name="Ng V."/>
            <person name="Grigoriev I.V."/>
            <person name="Jackson S.A."/>
            <person name="Sutton T.D.S."/>
            <person name="Dobson A.D.W."/>
            <person name="Rama T."/>
        </authorList>
    </citation>
    <scope>NUCLEOTIDE SEQUENCE</scope>
    <source>
        <strain evidence="2">TRa018bII</strain>
    </source>
</reference>
<dbReference type="Proteomes" id="UP000824998">
    <property type="component" value="Unassembled WGS sequence"/>
</dbReference>